<dbReference type="AlphaFoldDB" id="A0AAD6NHE9"/>
<dbReference type="InterPro" id="IPR036041">
    <property type="entry name" value="Ribosome-inact_prot_sf"/>
</dbReference>
<dbReference type="InterPro" id="IPR046533">
    <property type="entry name" value="DUF6598"/>
</dbReference>
<organism evidence="3 4">
    <name type="scientific">Drechslerella dactyloides</name>
    <name type="common">Nematode-trapping fungus</name>
    <name type="synonym">Arthrobotrys dactyloides</name>
    <dbReference type="NCBI Taxonomy" id="74499"/>
    <lineage>
        <taxon>Eukaryota</taxon>
        <taxon>Fungi</taxon>
        <taxon>Dikarya</taxon>
        <taxon>Ascomycota</taxon>
        <taxon>Pezizomycotina</taxon>
        <taxon>Orbiliomycetes</taxon>
        <taxon>Orbiliales</taxon>
        <taxon>Orbiliaceae</taxon>
        <taxon>Drechslerella</taxon>
    </lineage>
</organism>
<dbReference type="InterPro" id="IPR001574">
    <property type="entry name" value="Ribosome_inactivat_prot"/>
</dbReference>
<evidence type="ECO:0000313" key="3">
    <source>
        <dbReference type="EMBL" id="KAJ6258399.1"/>
    </source>
</evidence>
<keyword evidence="4" id="KW-1185">Reference proteome</keyword>
<dbReference type="GO" id="GO:0017148">
    <property type="term" value="P:negative regulation of translation"/>
    <property type="evidence" value="ECO:0007669"/>
    <property type="project" value="InterPro"/>
</dbReference>
<protein>
    <recommendedName>
        <fullName evidence="2">DUF6598 domain-containing protein</fullName>
    </recommendedName>
</protein>
<dbReference type="Proteomes" id="UP001221413">
    <property type="component" value="Unassembled WGS sequence"/>
</dbReference>
<dbReference type="SUPFAM" id="SSF56371">
    <property type="entry name" value="Ribosome inactivating proteins (RIP)"/>
    <property type="match status" value="1"/>
</dbReference>
<feature type="region of interest" description="Disordered" evidence="1">
    <location>
        <begin position="121"/>
        <end position="149"/>
    </location>
</feature>
<comment type="caution">
    <text evidence="3">The sequence shown here is derived from an EMBL/GenBank/DDBJ whole genome shotgun (WGS) entry which is preliminary data.</text>
</comment>
<reference evidence="3" key="1">
    <citation type="submission" date="2023-01" db="EMBL/GenBank/DDBJ databases">
        <title>The chitinases involved in constricting ring structure development in the nematode-trapping fungus Drechslerella dactyloides.</title>
        <authorList>
            <person name="Wang R."/>
            <person name="Zhang L."/>
            <person name="Tang P."/>
            <person name="Li S."/>
            <person name="Liang L."/>
        </authorList>
    </citation>
    <scope>NUCLEOTIDE SEQUENCE</scope>
    <source>
        <strain evidence="3">YMF1.00031</strain>
    </source>
</reference>
<dbReference type="PANTHER" id="PTHR33065:SF88">
    <property type="entry name" value="OS11G0104220 PROTEIN"/>
    <property type="match status" value="1"/>
</dbReference>
<name>A0AAD6NHE9_DREDA</name>
<gene>
    <name evidence="3" type="ORF">Dda_6439</name>
</gene>
<evidence type="ECO:0000259" key="2">
    <source>
        <dbReference type="Pfam" id="PF20241"/>
    </source>
</evidence>
<evidence type="ECO:0000256" key="1">
    <source>
        <dbReference type="SAM" id="MobiDB-lite"/>
    </source>
</evidence>
<dbReference type="Pfam" id="PF20241">
    <property type="entry name" value="DUF6598"/>
    <property type="match status" value="1"/>
</dbReference>
<dbReference type="GO" id="GO:0030598">
    <property type="term" value="F:rRNA N-glycosylase activity"/>
    <property type="evidence" value="ECO:0007669"/>
    <property type="project" value="InterPro"/>
</dbReference>
<sequence>MPLIAAVKSLLNPAAPPQNHARAYLVLAQMLAEGTRFRDLLTHITTHWGGDEGALPPADMVSRQNQWSAMSAALLHVDANSDTGDSRVRIRQILGDNSATLEHLLLYIAVVLRSDPLKFLEDKSNQPGPSGSGKHRRYAKQSMEVKRQGQGTVGMPARGWIPLGRQLVQIFSVSISDPRGGLLYVFGTIKVTDCTGSYFIYNRPVGPPITMSSNAELPLNYPPYAISAEDRFTIDVDIGHAVLLSRPMVAKGTIELDPNTNLNGAGYMYEKPQSIRVNGTDRWADVKFMIMGDAAEAQIDVRMVEGDDLLFDNVYGTIVASFSNLGQTYSFTLFEKSASNNIKLNANEEVPLQRSVFAVPMKAKLKISLDLWDKDETSDDDRIGFGDCLFAPILFMSESQWVTGDTGRFEVRVSWL</sequence>
<dbReference type="InterPro" id="IPR016138">
    <property type="entry name" value="Ribosome_inactivat_prot_sub1"/>
</dbReference>
<proteinExistence type="predicted"/>
<dbReference type="EMBL" id="JAQGDS010000008">
    <property type="protein sequence ID" value="KAJ6258399.1"/>
    <property type="molecule type" value="Genomic_DNA"/>
</dbReference>
<dbReference type="Gene3D" id="3.40.420.10">
    <property type="entry name" value="Ricin (A subunit), domain 1"/>
    <property type="match status" value="1"/>
</dbReference>
<accession>A0AAD6NHE9</accession>
<evidence type="ECO:0000313" key="4">
    <source>
        <dbReference type="Proteomes" id="UP001221413"/>
    </source>
</evidence>
<feature type="domain" description="DUF6598" evidence="2">
    <location>
        <begin position="167"/>
        <end position="393"/>
    </location>
</feature>
<dbReference type="Pfam" id="PF00161">
    <property type="entry name" value="RIP"/>
    <property type="match status" value="1"/>
</dbReference>
<dbReference type="PANTHER" id="PTHR33065">
    <property type="entry name" value="OS07G0486400 PROTEIN"/>
    <property type="match status" value="1"/>
</dbReference>